<dbReference type="EMBL" id="AAPJ01000004">
    <property type="protein sequence ID" value="EAS49694.1"/>
    <property type="molecule type" value="Genomic_DNA"/>
</dbReference>
<protein>
    <recommendedName>
        <fullName evidence="3">Nucleotide-diphospho-sugar transferase domain-containing protein</fullName>
    </recommendedName>
</protein>
<proteinExistence type="predicted"/>
<dbReference type="Proteomes" id="UP000000321">
    <property type="component" value="Unassembled WGS sequence"/>
</dbReference>
<gene>
    <name evidence="1" type="ORF">SI859A1_00353</name>
</gene>
<dbReference type="OrthoDB" id="571298at2"/>
<keyword evidence="2" id="KW-1185">Reference proteome</keyword>
<dbReference type="RefSeq" id="WP_009208233.1">
    <property type="nucleotide sequence ID" value="NZ_BBWP01000031.1"/>
</dbReference>
<dbReference type="AlphaFoldDB" id="Q1YH85"/>
<dbReference type="InterPro" id="IPR045499">
    <property type="entry name" value="DUF6492"/>
</dbReference>
<dbReference type="BioCyc" id="AURANTIMONAS:SI859A1_00353-MONOMER"/>
<organism evidence="1 2">
    <name type="scientific">Aurantimonas manganoxydans (strain ATCC BAA-1229 / DSM 21871 / SI85-9A1)</name>
    <dbReference type="NCBI Taxonomy" id="287752"/>
    <lineage>
        <taxon>Bacteria</taxon>
        <taxon>Pseudomonadati</taxon>
        <taxon>Pseudomonadota</taxon>
        <taxon>Alphaproteobacteria</taxon>
        <taxon>Hyphomicrobiales</taxon>
        <taxon>Aurantimonadaceae</taxon>
        <taxon>Aurantimonas</taxon>
    </lineage>
</organism>
<reference evidence="1 2" key="1">
    <citation type="journal article" date="2008" name="Appl. Environ. Microbiol.">
        <title>Genomic insights into Mn(II) oxidation by the marine alphaproteobacterium Aurantimonas sp. strain SI85-9A1.</title>
        <authorList>
            <person name="Dick G.J."/>
            <person name="Podell S."/>
            <person name="Johnson H.A."/>
            <person name="Rivera-Espinoza Y."/>
            <person name="Bernier-Latmani R."/>
            <person name="McCarthy J.K."/>
            <person name="Torpey J.W."/>
            <person name="Clement B.G."/>
            <person name="Gaasterland T."/>
            <person name="Tebo B.M."/>
        </authorList>
    </citation>
    <scope>NUCLEOTIDE SEQUENCE [LARGE SCALE GENOMIC DNA]</scope>
    <source>
        <strain evidence="1 2">SI85-9A1</strain>
    </source>
</reference>
<name>Q1YH85_AURMS</name>
<evidence type="ECO:0008006" key="3">
    <source>
        <dbReference type="Google" id="ProtNLM"/>
    </source>
</evidence>
<evidence type="ECO:0000313" key="2">
    <source>
        <dbReference type="Proteomes" id="UP000000321"/>
    </source>
</evidence>
<accession>Q1YH85</accession>
<evidence type="ECO:0000313" key="1">
    <source>
        <dbReference type="EMBL" id="EAS49694.1"/>
    </source>
</evidence>
<comment type="caution">
    <text evidence="1">The sequence shown here is derived from an EMBL/GenBank/DDBJ whole genome shotgun (WGS) entry which is preliminary data.</text>
</comment>
<dbReference type="HOGENOM" id="CLU_084449_0_0_5"/>
<dbReference type="Pfam" id="PF20102">
    <property type="entry name" value="DUF6492"/>
    <property type="match status" value="1"/>
</dbReference>
<sequence>MTLQSAIVTSSYRGDFERCCLLCESMDQRVTGQSRHLIMVEGADVALFRQLAGPRREIVDERDLLPRWLRPFPDPLSLGRRRIWLTPKGPPLRGWHVQQLRRLAISALLDEKVVVSVDSDVVFLRPFDLGWFQRNGGVDFFRRPGSVAFLDEPARGEHRAWSRRAGAMLGIDAPATTDEGYIGTLLPWRTDTVREMKARMERVGGRAWMSILVGGRALSECTLYGRFVAEVEDRPDRHVPTDVELCHMYWNGAALGAQALADFSRGLAPHQVAAGIQSFTGTDPALIRRAVGLI</sequence>